<name>X1U2I7_9ZZZZ</name>
<sequence length="160" mass="17340">MPVLKSHSGFGVTGCVKHYMGVCSDQLTEKLGASTHSTVGTGGMGTEMVGTRFPTLNIIDAIWINANPGEGPRASYDVAVQTNVIAGSTDPVALDYWAAKHILLQASRNKGYSNTTSMDPDSLAQRSFGQWLRLSMNEINRASYQTTADERHMNVYGVHM</sequence>
<dbReference type="AlphaFoldDB" id="X1U2I7"/>
<dbReference type="InterPro" id="IPR007160">
    <property type="entry name" value="DUF362"/>
</dbReference>
<dbReference type="EMBL" id="BARW01018341">
    <property type="protein sequence ID" value="GAI97846.1"/>
    <property type="molecule type" value="Genomic_DNA"/>
</dbReference>
<organism evidence="2">
    <name type="scientific">marine sediment metagenome</name>
    <dbReference type="NCBI Taxonomy" id="412755"/>
    <lineage>
        <taxon>unclassified sequences</taxon>
        <taxon>metagenomes</taxon>
        <taxon>ecological metagenomes</taxon>
    </lineage>
</organism>
<accession>X1U2I7</accession>
<comment type="caution">
    <text evidence="2">The sequence shown here is derived from an EMBL/GenBank/DDBJ whole genome shotgun (WGS) entry which is preliminary data.</text>
</comment>
<reference evidence="2" key="1">
    <citation type="journal article" date="2014" name="Front. Microbiol.">
        <title>High frequency of phylogenetically diverse reductive dehalogenase-homologous genes in deep subseafloor sedimentary metagenomes.</title>
        <authorList>
            <person name="Kawai M."/>
            <person name="Futagami T."/>
            <person name="Toyoda A."/>
            <person name="Takaki Y."/>
            <person name="Nishi S."/>
            <person name="Hori S."/>
            <person name="Arai W."/>
            <person name="Tsubouchi T."/>
            <person name="Morono Y."/>
            <person name="Uchiyama I."/>
            <person name="Ito T."/>
            <person name="Fujiyama A."/>
            <person name="Inagaki F."/>
            <person name="Takami H."/>
        </authorList>
    </citation>
    <scope>NUCLEOTIDE SEQUENCE</scope>
    <source>
        <strain evidence="2">Expedition CK06-06</strain>
    </source>
</reference>
<evidence type="ECO:0000313" key="2">
    <source>
        <dbReference type="EMBL" id="GAI97846.1"/>
    </source>
</evidence>
<evidence type="ECO:0000259" key="1">
    <source>
        <dbReference type="Pfam" id="PF04015"/>
    </source>
</evidence>
<gene>
    <name evidence="2" type="ORF">S12H4_31428</name>
</gene>
<proteinExistence type="predicted"/>
<dbReference type="Pfam" id="PF04015">
    <property type="entry name" value="DUF362"/>
    <property type="match status" value="1"/>
</dbReference>
<protein>
    <recommendedName>
        <fullName evidence="1">DUF362 domain-containing protein</fullName>
    </recommendedName>
</protein>
<feature type="domain" description="DUF362" evidence="1">
    <location>
        <begin position="1"/>
        <end position="99"/>
    </location>
</feature>